<evidence type="ECO:0000313" key="5">
    <source>
        <dbReference type="Proteomes" id="UP001338125"/>
    </source>
</evidence>
<dbReference type="Pfam" id="PF11951">
    <property type="entry name" value="Fungal_trans_2"/>
    <property type="match status" value="1"/>
</dbReference>
<keyword evidence="5" id="KW-1185">Reference proteome</keyword>
<dbReference type="Proteomes" id="UP001338125">
    <property type="component" value="Unassembled WGS sequence"/>
</dbReference>
<dbReference type="CDD" id="cd00067">
    <property type="entry name" value="GAL4"/>
    <property type="match status" value="1"/>
</dbReference>
<dbReference type="Gene3D" id="4.10.240.10">
    <property type="entry name" value="Zn(2)-C6 fungal-type DNA-binding domain"/>
    <property type="match status" value="1"/>
</dbReference>
<feature type="compositionally biased region" description="Polar residues" evidence="3">
    <location>
        <begin position="59"/>
        <end position="79"/>
    </location>
</feature>
<organism evidence="4 5">
    <name type="scientific">Cladobotryum mycophilum</name>
    <dbReference type="NCBI Taxonomy" id="491253"/>
    <lineage>
        <taxon>Eukaryota</taxon>
        <taxon>Fungi</taxon>
        <taxon>Dikarya</taxon>
        <taxon>Ascomycota</taxon>
        <taxon>Pezizomycotina</taxon>
        <taxon>Sordariomycetes</taxon>
        <taxon>Hypocreomycetidae</taxon>
        <taxon>Hypocreales</taxon>
        <taxon>Hypocreaceae</taxon>
        <taxon>Cladobotryum</taxon>
    </lineage>
</organism>
<name>A0ABR0SKW1_9HYPO</name>
<feature type="region of interest" description="Disordered" evidence="3">
    <location>
        <begin position="59"/>
        <end position="118"/>
    </location>
</feature>
<keyword evidence="2" id="KW-0539">Nucleus</keyword>
<comment type="caution">
    <text evidence="4">The sequence shown here is derived from an EMBL/GenBank/DDBJ whole genome shotgun (WGS) entry which is preliminary data.</text>
</comment>
<comment type="subcellular location">
    <subcellularLocation>
        <location evidence="1">Nucleus</location>
    </subcellularLocation>
</comment>
<sequence>MTPTTTASSRQCWECLRRNRACDGSTPVCASCSSMGIVCPGYKDQKPLTWLPMGKVSRLQNARSVSGKSKGTRNKSLSPKTGKRGKSSLTVAALSPGERLNGRPRSEGSPASPSGSEEELDLFLAPNIWHEEWESIKILDTWNTSIIKTSMPARQIVPPDAHTGYITYEMFQMMRPSFRHATLALVFGFHVIAAAQHQLHGLDLQALSYTSGPMSGLWTRFYRQIGFALNALGEEIKWYSNDSVYPLFSSVRSLLGASILVSHSLHFRPHARGFLDLVKYCGGFECLMASPTSPRHELRASVIIFTVFNTTSPRNDQLAEVSHFDIDLVNELYEVDIVPFFYCPPILFLDIIRINRLRLQVAVVDTLLSPVSEQSYSSWTPSTEPQSICSLLQHIDSCSLRDWIDALPKGKEYGIIASIFRSAVALYGSLTVPCASEHRCRCKELKKHHYDNLFRLLKSSVDLPVRPMSVFWPLLVAGVAAKTAAEGALVQRHLTSLGNEPSAGVVPFVALSVLKKFWLSGKTDWDECFDRPYGLIL</sequence>
<dbReference type="InterPro" id="IPR036864">
    <property type="entry name" value="Zn2-C6_fun-type_DNA-bd_sf"/>
</dbReference>
<evidence type="ECO:0000256" key="3">
    <source>
        <dbReference type="SAM" id="MobiDB-lite"/>
    </source>
</evidence>
<protein>
    <submittedName>
        <fullName evidence="4">Phomenoic acid biosynthesis cluster-specific transcriptional regulator-like protein</fullName>
    </submittedName>
</protein>
<proteinExistence type="predicted"/>
<dbReference type="PANTHER" id="PTHR37534">
    <property type="entry name" value="TRANSCRIPTIONAL ACTIVATOR PROTEIN UGA3"/>
    <property type="match status" value="1"/>
</dbReference>
<reference evidence="4 5" key="1">
    <citation type="submission" date="2024-01" db="EMBL/GenBank/DDBJ databases">
        <title>Complete genome of Cladobotryum mycophilum ATHUM6906.</title>
        <authorList>
            <person name="Christinaki A.C."/>
            <person name="Myridakis A.I."/>
            <person name="Kouvelis V.N."/>
        </authorList>
    </citation>
    <scope>NUCLEOTIDE SEQUENCE [LARGE SCALE GENOMIC DNA]</scope>
    <source>
        <strain evidence="4 5">ATHUM6906</strain>
    </source>
</reference>
<evidence type="ECO:0000256" key="2">
    <source>
        <dbReference type="ARBA" id="ARBA00023242"/>
    </source>
</evidence>
<accession>A0ABR0SKW1</accession>
<dbReference type="InterPro" id="IPR021858">
    <property type="entry name" value="Fun_TF"/>
</dbReference>
<dbReference type="PANTHER" id="PTHR37534:SF46">
    <property type="entry name" value="ZN(II)2CYS6 TRANSCRIPTION FACTOR (EUROFUNG)"/>
    <property type="match status" value="1"/>
</dbReference>
<evidence type="ECO:0000256" key="1">
    <source>
        <dbReference type="ARBA" id="ARBA00004123"/>
    </source>
</evidence>
<evidence type="ECO:0000313" key="4">
    <source>
        <dbReference type="EMBL" id="KAK5992787.1"/>
    </source>
</evidence>
<dbReference type="SUPFAM" id="SSF57701">
    <property type="entry name" value="Zn2/Cys6 DNA-binding domain"/>
    <property type="match status" value="1"/>
</dbReference>
<gene>
    <name evidence="4" type="ORF">PT974_06203</name>
</gene>
<dbReference type="EMBL" id="JAVFKD010000012">
    <property type="protein sequence ID" value="KAK5992787.1"/>
    <property type="molecule type" value="Genomic_DNA"/>
</dbReference>
<dbReference type="InterPro" id="IPR001138">
    <property type="entry name" value="Zn2Cys6_DnaBD"/>
</dbReference>